<dbReference type="GO" id="GO:0016075">
    <property type="term" value="P:rRNA catabolic process"/>
    <property type="evidence" value="ECO:0007669"/>
    <property type="project" value="TreeGrafter"/>
</dbReference>
<dbReference type="PANTHER" id="PTHR42188:SF1">
    <property type="entry name" value="23S RRNA-SPECIFIC ENDONUCLEASE VAPC20"/>
    <property type="match status" value="1"/>
</dbReference>
<dbReference type="AlphaFoldDB" id="A0AAE3FTC1"/>
<dbReference type="Proteomes" id="UP001202674">
    <property type="component" value="Unassembled WGS sequence"/>
</dbReference>
<dbReference type="InterPro" id="IPR002716">
    <property type="entry name" value="PIN_dom"/>
</dbReference>
<accession>A0AAE3FTC1</accession>
<dbReference type="RefSeq" id="WP_250597956.1">
    <property type="nucleotide sequence ID" value="NZ_JAKRVY010000008.1"/>
</dbReference>
<dbReference type="Pfam" id="PF01850">
    <property type="entry name" value="PIN"/>
    <property type="match status" value="1"/>
</dbReference>
<feature type="domain" description="PIN" evidence="1">
    <location>
        <begin position="4"/>
        <end position="130"/>
    </location>
</feature>
<dbReference type="Gene3D" id="3.40.50.1010">
    <property type="entry name" value="5'-nuclease"/>
    <property type="match status" value="1"/>
</dbReference>
<evidence type="ECO:0000313" key="2">
    <source>
        <dbReference type="EMBL" id="MCL9814755.1"/>
    </source>
</evidence>
<keyword evidence="3" id="KW-1185">Reference proteome</keyword>
<dbReference type="InterPro" id="IPR029060">
    <property type="entry name" value="PIN-like_dom_sf"/>
</dbReference>
<organism evidence="2 3">
    <name type="scientific">Natranaeroarchaeum aerophilus</name>
    <dbReference type="NCBI Taxonomy" id="2917711"/>
    <lineage>
        <taxon>Archaea</taxon>
        <taxon>Methanobacteriati</taxon>
        <taxon>Methanobacteriota</taxon>
        <taxon>Stenosarchaea group</taxon>
        <taxon>Halobacteria</taxon>
        <taxon>Halobacteriales</taxon>
        <taxon>Natronoarchaeaceae</taxon>
        <taxon>Natranaeroarchaeum</taxon>
    </lineage>
</organism>
<proteinExistence type="predicted"/>
<protein>
    <submittedName>
        <fullName evidence="2">PIN domain-containing protein</fullName>
    </submittedName>
</protein>
<sequence length="145" mass="16346">MGQVVVDTNVLIDYKNVGAGNRHQQAVEIVRGIDSGELPAGVVTDSVLLETLNWIHERQRHDIAVDLRQRLSESAGFELVHSAQADFHRAVELFETYDGLAFGDAVIAAYMERTDIEYLFSWDDDFDALDRCIRLYSAENPFRSG</sequence>
<evidence type="ECO:0000259" key="1">
    <source>
        <dbReference type="Pfam" id="PF01850"/>
    </source>
</evidence>
<name>A0AAE3FTC1_9EURY</name>
<dbReference type="GO" id="GO:0004521">
    <property type="term" value="F:RNA endonuclease activity"/>
    <property type="evidence" value="ECO:0007669"/>
    <property type="project" value="InterPro"/>
</dbReference>
<dbReference type="EMBL" id="JAKRVY010000008">
    <property type="protein sequence ID" value="MCL9814755.1"/>
    <property type="molecule type" value="Genomic_DNA"/>
</dbReference>
<comment type="caution">
    <text evidence="2">The sequence shown here is derived from an EMBL/GenBank/DDBJ whole genome shotgun (WGS) entry which is preliminary data.</text>
</comment>
<evidence type="ECO:0000313" key="3">
    <source>
        <dbReference type="Proteomes" id="UP001202674"/>
    </source>
</evidence>
<dbReference type="PANTHER" id="PTHR42188">
    <property type="entry name" value="23S RRNA-SPECIFIC ENDONUCLEASE VAPC20"/>
    <property type="match status" value="1"/>
</dbReference>
<dbReference type="SUPFAM" id="SSF88723">
    <property type="entry name" value="PIN domain-like"/>
    <property type="match status" value="1"/>
</dbReference>
<gene>
    <name evidence="2" type="ORF">AArcSt11_13935</name>
</gene>
<dbReference type="InterPro" id="IPR039018">
    <property type="entry name" value="VapC20-like"/>
</dbReference>
<reference evidence="2 3" key="1">
    <citation type="journal article" date="2022" name="Syst. Appl. Microbiol.">
        <title>Natronocalculus amylovorans gen. nov., sp. nov., and Natranaeroarchaeum aerophilus sp. nov., dominant culturable amylolytic natronoarchaea from hypersaline soda lakes in southwestern Siberia.</title>
        <authorList>
            <person name="Sorokin D.Y."/>
            <person name="Elcheninov A.G."/>
            <person name="Khizhniak T.V."/>
            <person name="Koenen M."/>
            <person name="Bale N.J."/>
            <person name="Damste J.S.S."/>
            <person name="Kublanov I.V."/>
        </authorList>
    </citation>
    <scope>NUCLEOTIDE SEQUENCE [LARGE SCALE GENOMIC DNA]</scope>
    <source>
        <strain evidence="2 3">AArc-St1-1</strain>
    </source>
</reference>